<dbReference type="InterPro" id="IPR000504">
    <property type="entry name" value="RRM_dom"/>
</dbReference>
<dbReference type="AlphaFoldDB" id="A0A443SBH7"/>
<evidence type="ECO:0000256" key="3">
    <source>
        <dbReference type="PROSITE-ProRule" id="PRU00176"/>
    </source>
</evidence>
<protein>
    <recommendedName>
        <fullName evidence="4">RRM domain-containing protein</fullName>
    </recommendedName>
</protein>
<dbReference type="EMBL" id="NCKV01004288">
    <property type="protein sequence ID" value="RWS24898.1"/>
    <property type="molecule type" value="Genomic_DNA"/>
</dbReference>
<sequence length="672" mass="76851">MFANVSPNSNSTGSLLKNEKAAYADSWDTPIFVTNYEQGIWNLEDLKQLFEIFGEIINFIVFGNISLIYFRHATNAINAVLTMNGYLTTSGKRLKVSVNMHDFDETIVDNCEEKSEEDITMVINSERCVREEEFTIEEQVHFEEIEHTFDDFNCSGETSLLETMSVDSSKHMSSIGDTNVVFDDKNSSKDPNTFDICETITMNDLKVLDINSFIPHRTIVIDCRVVNTSNRQPGAYVGIIDHNLSVIYEAHFVAKFNFDDEYFKSKIEGDREFGILEDFATVISNVENACENKIVIFSGGYIHKLFEMINVNNITLISLNVLISQMDARKLLCNGIIYTNYITHDNDLDIEKCRNNVISRMRLLNDIIFKILEKTKIVISPTPPKSVFTRLRVSNFQNDFQRVVKLQDLFKQIANDVTVEYFTETSAVLKFSCQLLALEAKKLFDKFLLPSGQKLRVKKDETNYEKDAALFVISKKEIIVRNLLQELNVGGNVTKIYICDAKTALVYFEKPTHAMNAILSVKNSPRKYQAFHALIWEQIEKGSKKRHKKEIFENCENLNYLKGVKLSFKNSLHSITTVQTRQRKCPNTTKVLVENIDEALFASDNLKRLFQPFGTIAGIQFEKCDNSQTPKFGYVMFRKRKCAKKAIEAMNGHNTLSGDKLKVSIVDKCINV</sequence>
<evidence type="ECO:0000313" key="5">
    <source>
        <dbReference type="EMBL" id="RWS24898.1"/>
    </source>
</evidence>
<dbReference type="OrthoDB" id="1879688at2759"/>
<reference evidence="5 6" key="1">
    <citation type="journal article" date="2018" name="Gigascience">
        <title>Genomes of trombidid mites reveal novel predicted allergens and laterally-transferred genes associated with secondary metabolism.</title>
        <authorList>
            <person name="Dong X."/>
            <person name="Chaisiri K."/>
            <person name="Xia D."/>
            <person name="Armstrong S.D."/>
            <person name="Fang Y."/>
            <person name="Donnelly M.J."/>
            <person name="Kadowaki T."/>
            <person name="McGarry J.W."/>
            <person name="Darby A.C."/>
            <person name="Makepeace B.L."/>
        </authorList>
    </citation>
    <scope>NUCLEOTIDE SEQUENCE [LARGE SCALE GENOMIC DNA]</scope>
    <source>
        <strain evidence="5">UoL-UT</strain>
    </source>
</reference>
<keyword evidence="1" id="KW-0677">Repeat</keyword>
<feature type="domain" description="RRM" evidence="4">
    <location>
        <begin position="29"/>
        <end position="101"/>
    </location>
</feature>
<proteinExistence type="predicted"/>
<dbReference type="InterPro" id="IPR035979">
    <property type="entry name" value="RBD_domain_sf"/>
</dbReference>
<name>A0A443SBH7_9ACAR</name>
<dbReference type="Proteomes" id="UP000288716">
    <property type="component" value="Unassembled WGS sequence"/>
</dbReference>
<keyword evidence="2 3" id="KW-0694">RNA-binding</keyword>
<dbReference type="VEuPathDB" id="VectorBase:LDEU007142"/>
<organism evidence="5 6">
    <name type="scientific">Leptotrombidium deliense</name>
    <dbReference type="NCBI Taxonomy" id="299467"/>
    <lineage>
        <taxon>Eukaryota</taxon>
        <taxon>Metazoa</taxon>
        <taxon>Ecdysozoa</taxon>
        <taxon>Arthropoda</taxon>
        <taxon>Chelicerata</taxon>
        <taxon>Arachnida</taxon>
        <taxon>Acari</taxon>
        <taxon>Acariformes</taxon>
        <taxon>Trombidiformes</taxon>
        <taxon>Prostigmata</taxon>
        <taxon>Anystina</taxon>
        <taxon>Parasitengona</taxon>
        <taxon>Trombiculoidea</taxon>
        <taxon>Trombiculidae</taxon>
        <taxon>Leptotrombidium</taxon>
    </lineage>
</organism>
<evidence type="ECO:0000256" key="1">
    <source>
        <dbReference type="ARBA" id="ARBA00022737"/>
    </source>
</evidence>
<comment type="caution">
    <text evidence="5">The sequence shown here is derived from an EMBL/GenBank/DDBJ whole genome shotgun (WGS) entry which is preliminary data.</text>
</comment>
<feature type="domain" description="RRM" evidence="4">
    <location>
        <begin position="589"/>
        <end position="668"/>
    </location>
</feature>
<dbReference type="SUPFAM" id="SSF54928">
    <property type="entry name" value="RNA-binding domain, RBD"/>
    <property type="match status" value="2"/>
</dbReference>
<dbReference type="PROSITE" id="PS50102">
    <property type="entry name" value="RRM"/>
    <property type="match status" value="2"/>
</dbReference>
<dbReference type="InterPro" id="IPR012677">
    <property type="entry name" value="Nucleotide-bd_a/b_plait_sf"/>
</dbReference>
<dbReference type="SMART" id="SM00360">
    <property type="entry name" value="RRM"/>
    <property type="match status" value="3"/>
</dbReference>
<dbReference type="Gene3D" id="3.30.70.330">
    <property type="match status" value="2"/>
</dbReference>
<gene>
    <name evidence="5" type="ORF">B4U80_13157</name>
</gene>
<dbReference type="PANTHER" id="PTHR24012">
    <property type="entry name" value="RNA BINDING PROTEIN"/>
    <property type="match status" value="1"/>
</dbReference>
<dbReference type="GO" id="GO:0003723">
    <property type="term" value="F:RNA binding"/>
    <property type="evidence" value="ECO:0007669"/>
    <property type="project" value="UniProtKB-UniRule"/>
</dbReference>
<evidence type="ECO:0000259" key="4">
    <source>
        <dbReference type="PROSITE" id="PS50102"/>
    </source>
</evidence>
<keyword evidence="6" id="KW-1185">Reference proteome</keyword>
<dbReference type="Pfam" id="PF00076">
    <property type="entry name" value="RRM_1"/>
    <property type="match status" value="1"/>
</dbReference>
<accession>A0A443SBH7</accession>
<evidence type="ECO:0000313" key="6">
    <source>
        <dbReference type="Proteomes" id="UP000288716"/>
    </source>
</evidence>
<evidence type="ECO:0000256" key="2">
    <source>
        <dbReference type="ARBA" id="ARBA00022884"/>
    </source>
</evidence>